<dbReference type="AlphaFoldDB" id="A0A1R4HCM4"/>
<feature type="transmembrane region" description="Helical" evidence="12">
    <location>
        <begin position="283"/>
        <end position="300"/>
    </location>
</feature>
<dbReference type="InterPro" id="IPR005495">
    <property type="entry name" value="LptG/LptF_permease"/>
</dbReference>
<evidence type="ECO:0000256" key="5">
    <source>
        <dbReference type="ARBA" id="ARBA00022448"/>
    </source>
</evidence>
<evidence type="ECO:0000256" key="1">
    <source>
        <dbReference type="ARBA" id="ARBA00002265"/>
    </source>
</evidence>
<feature type="transmembrane region" description="Helical" evidence="12">
    <location>
        <begin position="342"/>
        <end position="363"/>
    </location>
</feature>
<evidence type="ECO:0000256" key="10">
    <source>
        <dbReference type="ARBA" id="ARBA00023136"/>
    </source>
</evidence>
<sequence>MQARSSKAYNKVNRPWITVFDKMIVVDLLKTLLSVWSVIVVIIVSRAFIRILDKAVDGQLSNETLLTMLALKSIIISVDLLPAAVFMAVLMVFGRMYKDQEMAAVASAGGGSSTIYRAVFTLLLPLSIVTTGLSMLLSPWAEAGMEKLMHRDKQTADLRGIAAGKFSEYSHGDLVFYVEHIDANKKMHQVFVQQRNKNDVGIITAETASIVDLPDGRYMVFEHGERAQGQPGAFNYVIEAFDEYSVQIEGKNSALSFPREAMTSSDLWHSSALVDIAELQRRCFAPLSVLLLAFLAVPLAQMSPRGGVYGNIAIGFLIYFTYSNFTRVSQAWVSNGTLPTELGVVGVNALFLLVGALLLMRLYGWQWLLIKINAKAKQ</sequence>
<evidence type="ECO:0000256" key="11">
    <source>
        <dbReference type="ARBA" id="ARBA00026081"/>
    </source>
</evidence>
<feature type="transmembrane region" description="Helical" evidence="12">
    <location>
        <begin position="114"/>
        <end position="141"/>
    </location>
</feature>
<feature type="transmembrane region" description="Helical" evidence="12">
    <location>
        <begin position="306"/>
        <end position="322"/>
    </location>
</feature>
<keyword evidence="8 12" id="KW-0812">Transmembrane</keyword>
<comment type="function">
    <text evidence="1">Part of the ABC transporter complex LptBFG involved in the translocation of lipopolysaccharide (LPS) from the inner membrane to the outer membrane.</text>
</comment>
<dbReference type="GO" id="GO:0015920">
    <property type="term" value="P:lipopolysaccharide transport"/>
    <property type="evidence" value="ECO:0007669"/>
    <property type="project" value="TreeGrafter"/>
</dbReference>
<keyword evidence="10 12" id="KW-0472">Membrane</keyword>
<feature type="transmembrane region" description="Helical" evidence="12">
    <location>
        <begin position="28"/>
        <end position="49"/>
    </location>
</feature>
<feature type="transmembrane region" description="Helical" evidence="12">
    <location>
        <begin position="69"/>
        <end position="94"/>
    </location>
</feature>
<comment type="subunit">
    <text evidence="11">Component of the lipopolysaccharide transport and assembly complex. The LptBFG transporter is composed of two ATP-binding proteins (LptB) and two transmembrane proteins (LptF and LptG).</text>
</comment>
<evidence type="ECO:0000256" key="6">
    <source>
        <dbReference type="ARBA" id="ARBA00022475"/>
    </source>
</evidence>
<evidence type="ECO:0000256" key="3">
    <source>
        <dbReference type="ARBA" id="ARBA00007725"/>
    </source>
</evidence>
<evidence type="ECO:0000313" key="14">
    <source>
        <dbReference type="Proteomes" id="UP000195667"/>
    </source>
</evidence>
<dbReference type="GO" id="GO:0043190">
    <property type="term" value="C:ATP-binding cassette (ABC) transporter complex"/>
    <property type="evidence" value="ECO:0007669"/>
    <property type="project" value="InterPro"/>
</dbReference>
<name>A0A1R4HCM4_9GAMM</name>
<dbReference type="Proteomes" id="UP000195667">
    <property type="component" value="Unassembled WGS sequence"/>
</dbReference>
<protein>
    <recommendedName>
        <fullName evidence="4">Lipopolysaccharide export system permease protein LptF</fullName>
    </recommendedName>
</protein>
<evidence type="ECO:0000256" key="4">
    <source>
        <dbReference type="ARBA" id="ARBA00014213"/>
    </source>
</evidence>
<dbReference type="GO" id="GO:0055085">
    <property type="term" value="P:transmembrane transport"/>
    <property type="evidence" value="ECO:0007669"/>
    <property type="project" value="InterPro"/>
</dbReference>
<keyword evidence="7" id="KW-0997">Cell inner membrane</keyword>
<evidence type="ECO:0000256" key="9">
    <source>
        <dbReference type="ARBA" id="ARBA00022989"/>
    </source>
</evidence>
<reference evidence="14" key="1">
    <citation type="submission" date="2017-02" db="EMBL/GenBank/DDBJ databases">
        <authorList>
            <person name="Daims H."/>
        </authorList>
    </citation>
    <scope>NUCLEOTIDE SEQUENCE [LARGE SCALE GENOMIC DNA]</scope>
</reference>
<evidence type="ECO:0000313" key="13">
    <source>
        <dbReference type="EMBL" id="SJM93956.1"/>
    </source>
</evidence>
<evidence type="ECO:0000256" key="12">
    <source>
        <dbReference type="SAM" id="Phobius"/>
    </source>
</evidence>
<dbReference type="Pfam" id="PF03739">
    <property type="entry name" value="LptF_LptG"/>
    <property type="match status" value="1"/>
</dbReference>
<gene>
    <name evidence="13" type="ORF">CRENPOLYSF1_50040</name>
</gene>
<evidence type="ECO:0000256" key="7">
    <source>
        <dbReference type="ARBA" id="ARBA00022519"/>
    </source>
</evidence>
<evidence type="ECO:0000256" key="8">
    <source>
        <dbReference type="ARBA" id="ARBA00022692"/>
    </source>
</evidence>
<comment type="similarity">
    <text evidence="3">Belongs to the LptF/LptG family.</text>
</comment>
<proteinExistence type="inferred from homology"/>
<accession>A0A1R4HCM4</accession>
<dbReference type="PANTHER" id="PTHR33529">
    <property type="entry name" value="SLR0882 PROTEIN-RELATED"/>
    <property type="match status" value="1"/>
</dbReference>
<dbReference type="EMBL" id="FUKI01000126">
    <property type="protein sequence ID" value="SJM93956.1"/>
    <property type="molecule type" value="Genomic_DNA"/>
</dbReference>
<keyword evidence="5" id="KW-0813">Transport</keyword>
<dbReference type="PANTHER" id="PTHR33529:SF7">
    <property type="entry name" value="LIPOPOLYSACCHARIDE EXPORT SYSTEM PERMEASE PROTEIN LPTF"/>
    <property type="match status" value="1"/>
</dbReference>
<keyword evidence="9 12" id="KW-1133">Transmembrane helix</keyword>
<evidence type="ECO:0000256" key="2">
    <source>
        <dbReference type="ARBA" id="ARBA00004429"/>
    </source>
</evidence>
<dbReference type="RefSeq" id="WP_336469731.1">
    <property type="nucleotide sequence ID" value="NZ_FUKI01000126.1"/>
</dbReference>
<comment type="subcellular location">
    <subcellularLocation>
        <location evidence="2">Cell inner membrane</location>
        <topology evidence="2">Multi-pass membrane protein</topology>
    </subcellularLocation>
</comment>
<keyword evidence="6" id="KW-1003">Cell membrane</keyword>
<keyword evidence="14" id="KW-1185">Reference proteome</keyword>
<organism evidence="13 14">
    <name type="scientific">Crenothrix polyspora</name>
    <dbReference type="NCBI Taxonomy" id="360316"/>
    <lineage>
        <taxon>Bacteria</taxon>
        <taxon>Pseudomonadati</taxon>
        <taxon>Pseudomonadota</taxon>
        <taxon>Gammaproteobacteria</taxon>
        <taxon>Methylococcales</taxon>
        <taxon>Crenotrichaceae</taxon>
        <taxon>Crenothrix</taxon>
    </lineage>
</organism>
<dbReference type="InterPro" id="IPR030922">
    <property type="entry name" value="LptF"/>
</dbReference>
<dbReference type="NCBIfam" id="TIGR04407">
    <property type="entry name" value="LptF_YjgP"/>
    <property type="match status" value="1"/>
</dbReference>